<evidence type="ECO:0000313" key="1">
    <source>
        <dbReference type="EMBL" id="KKB24449.1"/>
    </source>
</evidence>
<dbReference type="RefSeq" id="WP_015899731.1">
    <property type="nucleotide sequence ID" value="NZ_BKAO01000001.1"/>
</dbReference>
<organism evidence="1 2">
    <name type="scientific">Staphylococcus carnosus</name>
    <dbReference type="NCBI Taxonomy" id="1281"/>
    <lineage>
        <taxon>Bacteria</taxon>
        <taxon>Bacillati</taxon>
        <taxon>Bacillota</taxon>
        <taxon>Bacilli</taxon>
        <taxon>Bacillales</taxon>
        <taxon>Staphylococcaceae</taxon>
        <taxon>Staphylococcus</taxon>
    </lineage>
</organism>
<reference evidence="1 2" key="1">
    <citation type="submission" date="2015-03" db="EMBL/GenBank/DDBJ databases">
        <title>Draft Genome Sequence of S. carnosus subsp. utilis LTH 7013, Isolated from South Tirolean Ham.</title>
        <authorList>
            <person name="Mueller A."/>
            <person name="Huptas C."/>
            <person name="Wenning M."/>
            <person name="Weiss A."/>
            <person name="Schmidt H."/>
        </authorList>
    </citation>
    <scope>NUCLEOTIDE SEQUENCE [LARGE SCALE GENOMIC DNA]</scope>
    <source>
        <strain evidence="1 2">LTH7013</strain>
    </source>
</reference>
<dbReference type="InterPro" id="IPR018918">
    <property type="entry name" value="DUF2483"/>
</dbReference>
<sequence length="86" mass="9775">MPKQTVTYLIKITDTNLYVTNRPTEQNTTIKYSTSLSDAREFNGMEDAAVDMTFHTAIKKTVTETTEYEEVAYDTGNEPIPENSRC</sequence>
<accession>A0AAJ0NGC6</accession>
<protein>
    <submittedName>
        <fullName evidence="1">Uncharacterized protein</fullName>
    </submittedName>
</protein>
<dbReference type="EMBL" id="LAIU01000010">
    <property type="protein sequence ID" value="KKB24449.1"/>
    <property type="molecule type" value="Genomic_DNA"/>
</dbReference>
<evidence type="ECO:0000313" key="2">
    <source>
        <dbReference type="Proteomes" id="UP000033530"/>
    </source>
</evidence>
<gene>
    <name evidence="1" type="ORF">VV61_12050</name>
</gene>
<dbReference type="Pfam" id="PF10656">
    <property type="entry name" value="DUF2483"/>
    <property type="match status" value="1"/>
</dbReference>
<comment type="caution">
    <text evidence="1">The sequence shown here is derived from an EMBL/GenBank/DDBJ whole genome shotgun (WGS) entry which is preliminary data.</text>
</comment>
<dbReference type="Proteomes" id="UP000033530">
    <property type="component" value="Unassembled WGS sequence"/>
</dbReference>
<dbReference type="AlphaFoldDB" id="A0AAJ0NGC6"/>
<dbReference type="GeneID" id="93795408"/>
<name>A0AAJ0NGC6_STACA</name>
<proteinExistence type="predicted"/>